<dbReference type="Pfam" id="PF13545">
    <property type="entry name" value="HTH_Crp_2"/>
    <property type="match status" value="1"/>
</dbReference>
<dbReference type="PROSITE" id="PS50042">
    <property type="entry name" value="CNMP_BINDING_3"/>
    <property type="match status" value="1"/>
</dbReference>
<dbReference type="SMART" id="SM00419">
    <property type="entry name" value="HTH_CRP"/>
    <property type="match status" value="1"/>
</dbReference>
<keyword evidence="7" id="KW-1185">Reference proteome</keyword>
<evidence type="ECO:0000259" key="5">
    <source>
        <dbReference type="PROSITE" id="PS51063"/>
    </source>
</evidence>
<organism evidence="6 7">
    <name type="scientific">Micromonospora phaseoli</name>
    <dbReference type="NCBI Taxonomy" id="1144548"/>
    <lineage>
        <taxon>Bacteria</taxon>
        <taxon>Bacillati</taxon>
        <taxon>Actinomycetota</taxon>
        <taxon>Actinomycetes</taxon>
        <taxon>Micromonosporales</taxon>
        <taxon>Micromonosporaceae</taxon>
        <taxon>Micromonospora</taxon>
    </lineage>
</organism>
<dbReference type="EMBL" id="FNYV01000002">
    <property type="protein sequence ID" value="SEI94894.1"/>
    <property type="molecule type" value="Genomic_DNA"/>
</dbReference>
<accession>A0A1H6UW86</accession>
<evidence type="ECO:0000313" key="7">
    <source>
        <dbReference type="Proteomes" id="UP000198707"/>
    </source>
</evidence>
<dbReference type="InterPro" id="IPR000595">
    <property type="entry name" value="cNMP-bd_dom"/>
</dbReference>
<dbReference type="InterPro" id="IPR018490">
    <property type="entry name" value="cNMP-bd_dom_sf"/>
</dbReference>
<evidence type="ECO:0000313" key="6">
    <source>
        <dbReference type="EMBL" id="SEI94894.1"/>
    </source>
</evidence>
<dbReference type="SUPFAM" id="SSF46785">
    <property type="entry name" value="Winged helix' DNA-binding domain"/>
    <property type="match status" value="1"/>
</dbReference>
<dbReference type="SUPFAM" id="SSF51206">
    <property type="entry name" value="cAMP-binding domain-like"/>
    <property type="match status" value="1"/>
</dbReference>
<dbReference type="PROSITE" id="PS51063">
    <property type="entry name" value="HTH_CRP_2"/>
    <property type="match status" value="1"/>
</dbReference>
<dbReference type="Gene3D" id="1.10.10.10">
    <property type="entry name" value="Winged helix-like DNA-binding domain superfamily/Winged helix DNA-binding domain"/>
    <property type="match status" value="1"/>
</dbReference>
<dbReference type="InterPro" id="IPR012318">
    <property type="entry name" value="HTH_CRP"/>
</dbReference>
<keyword evidence="3" id="KW-0804">Transcription</keyword>
<dbReference type="Gene3D" id="2.60.120.10">
    <property type="entry name" value="Jelly Rolls"/>
    <property type="match status" value="1"/>
</dbReference>
<dbReference type="InterPro" id="IPR036388">
    <property type="entry name" value="WH-like_DNA-bd_sf"/>
</dbReference>
<evidence type="ECO:0000256" key="2">
    <source>
        <dbReference type="ARBA" id="ARBA00023125"/>
    </source>
</evidence>
<dbReference type="CDD" id="cd00038">
    <property type="entry name" value="CAP_ED"/>
    <property type="match status" value="1"/>
</dbReference>
<gene>
    <name evidence="6" type="ORF">SAMN05443287_102358</name>
</gene>
<dbReference type="InterPro" id="IPR036390">
    <property type="entry name" value="WH_DNA-bd_sf"/>
</dbReference>
<keyword evidence="1" id="KW-0805">Transcription regulation</keyword>
<feature type="domain" description="Cyclic nucleotide-binding" evidence="4">
    <location>
        <begin position="9"/>
        <end position="129"/>
    </location>
</feature>
<evidence type="ECO:0000259" key="4">
    <source>
        <dbReference type="PROSITE" id="PS50042"/>
    </source>
</evidence>
<dbReference type="InterPro" id="IPR050397">
    <property type="entry name" value="Env_Response_Regulators"/>
</dbReference>
<dbReference type="OrthoDB" id="3678076at2"/>
<dbReference type="STRING" id="1144548.SAMN05443287_102358"/>
<evidence type="ECO:0000256" key="1">
    <source>
        <dbReference type="ARBA" id="ARBA00023015"/>
    </source>
</evidence>
<dbReference type="GO" id="GO:0005829">
    <property type="term" value="C:cytosol"/>
    <property type="evidence" value="ECO:0007669"/>
    <property type="project" value="TreeGrafter"/>
</dbReference>
<dbReference type="GO" id="GO:0003677">
    <property type="term" value="F:DNA binding"/>
    <property type="evidence" value="ECO:0007669"/>
    <property type="project" value="UniProtKB-KW"/>
</dbReference>
<dbReference type="RefSeq" id="WP_092376516.1">
    <property type="nucleotide sequence ID" value="NZ_BOPI01000017.1"/>
</dbReference>
<proteinExistence type="predicted"/>
<dbReference type="GO" id="GO:0003700">
    <property type="term" value="F:DNA-binding transcription factor activity"/>
    <property type="evidence" value="ECO:0007669"/>
    <property type="project" value="TreeGrafter"/>
</dbReference>
<sequence>MTFLGAIPALRGLPEAVLVRTAAEARPARYPAGTRLRPAGQPAEGVLLLLSGTVVAAQPVSGGGEVWTGRWTGPAIVDKPAVLAGGVPTSGLLAVTAISARMLAAARFRVLLEEHRSVREHVLRHLARDVGYARQRLVDAATLPAVARVAAWLHAQDPGDAVAWRGSQEQLARHLGLSRVTVNRALARLTGDGAVRRTPRGIVVTDRDRLGASAADLR</sequence>
<feature type="domain" description="HTH crp-type" evidence="5">
    <location>
        <begin position="143"/>
        <end position="208"/>
    </location>
</feature>
<dbReference type="InterPro" id="IPR014710">
    <property type="entry name" value="RmlC-like_jellyroll"/>
</dbReference>
<evidence type="ECO:0000256" key="3">
    <source>
        <dbReference type="ARBA" id="ARBA00023163"/>
    </source>
</evidence>
<protein>
    <submittedName>
        <fullName evidence="6">CRP/FNR family transcriptional regulator, anaerobic regulatory protein</fullName>
    </submittedName>
</protein>
<dbReference type="PANTHER" id="PTHR24567:SF74">
    <property type="entry name" value="HTH-TYPE TRANSCRIPTIONAL REGULATOR ARCR"/>
    <property type="match status" value="1"/>
</dbReference>
<dbReference type="Proteomes" id="UP000198707">
    <property type="component" value="Unassembled WGS sequence"/>
</dbReference>
<name>A0A1H6UW86_9ACTN</name>
<reference evidence="7" key="1">
    <citation type="submission" date="2016-10" db="EMBL/GenBank/DDBJ databases">
        <authorList>
            <person name="Varghese N."/>
            <person name="Submissions S."/>
        </authorList>
    </citation>
    <scope>NUCLEOTIDE SEQUENCE [LARGE SCALE GENOMIC DNA]</scope>
    <source>
        <strain evidence="7">CGMCC 4.7038</strain>
    </source>
</reference>
<dbReference type="PANTHER" id="PTHR24567">
    <property type="entry name" value="CRP FAMILY TRANSCRIPTIONAL REGULATORY PROTEIN"/>
    <property type="match status" value="1"/>
</dbReference>
<keyword evidence="2" id="KW-0238">DNA-binding</keyword>
<dbReference type="AlphaFoldDB" id="A0A1H6UW86"/>